<dbReference type="Proteomes" id="UP000215433">
    <property type="component" value="Unassembled WGS sequence"/>
</dbReference>
<feature type="transmembrane region" description="Helical" evidence="2">
    <location>
        <begin position="74"/>
        <end position="93"/>
    </location>
</feature>
<sequence>MRHAAHKANAQSTGSASVYRPARPGRAAHTSAVVYANSPLAVVPEVAKILNEGAPTTRRAIRQAARQKAHKKQFLSASAFALLAATASSFAYASTASSAGLPSASDAVSSLVTDTTDASVATVQSSESSSSTATLRDTNADVSSATVSRSEARVSADDSAAWSLSSESDALDASQMSKSLANNPEVAKLMDRDAADLPADFNPNHDTGDTGNAYSFSQCTWWAYVRRQQLGLPVGSYFGNGAQWADSARALGYWVDNTPRVGDIMVFQRGQEGASAVYGHVAIVESINPDGSVVTSECGASLNGQTMSRTFSNVHDFQYIHY</sequence>
<keyword evidence="2" id="KW-0472">Membrane</keyword>
<dbReference type="RefSeq" id="WP_093960189.1">
    <property type="nucleotide sequence ID" value="NZ_NEWD01000008.1"/>
</dbReference>
<dbReference type="InterPro" id="IPR038765">
    <property type="entry name" value="Papain-like_cys_pep_sf"/>
</dbReference>
<feature type="region of interest" description="Disordered" evidence="1">
    <location>
        <begin position="1"/>
        <end position="21"/>
    </location>
</feature>
<evidence type="ECO:0000256" key="1">
    <source>
        <dbReference type="SAM" id="MobiDB-lite"/>
    </source>
</evidence>
<dbReference type="AlphaFoldDB" id="A0A229VYT4"/>
<dbReference type="EMBL" id="NEWD01000008">
    <property type="protein sequence ID" value="OXN00752.1"/>
    <property type="molecule type" value="Genomic_DNA"/>
</dbReference>
<protein>
    <submittedName>
        <fullName evidence="4">N-acetylmuramoyl-L-alanine amidase</fullName>
    </submittedName>
</protein>
<keyword evidence="5" id="KW-1185">Reference proteome</keyword>
<organism evidence="4 5">
    <name type="scientific">Bifidobacterium vansinderenii</name>
    <dbReference type="NCBI Taxonomy" id="1984871"/>
    <lineage>
        <taxon>Bacteria</taxon>
        <taxon>Bacillati</taxon>
        <taxon>Actinomycetota</taxon>
        <taxon>Actinomycetes</taxon>
        <taxon>Bifidobacteriales</taxon>
        <taxon>Bifidobacteriaceae</taxon>
        <taxon>Bifidobacterium</taxon>
    </lineage>
</organism>
<evidence type="ECO:0000313" key="5">
    <source>
        <dbReference type="Proteomes" id="UP000215433"/>
    </source>
</evidence>
<evidence type="ECO:0000256" key="2">
    <source>
        <dbReference type="SAM" id="Phobius"/>
    </source>
</evidence>
<name>A0A229VYT4_9BIFI</name>
<comment type="caution">
    <text evidence="4">The sequence shown here is derived from an EMBL/GenBank/DDBJ whole genome shotgun (WGS) entry which is preliminary data.</text>
</comment>
<dbReference type="InterPro" id="IPR007921">
    <property type="entry name" value="CHAP_dom"/>
</dbReference>
<keyword evidence="2" id="KW-0812">Transmembrane</keyword>
<keyword evidence="2" id="KW-1133">Transmembrane helix</keyword>
<feature type="compositionally biased region" description="Polar residues" evidence="1">
    <location>
        <begin position="135"/>
        <end position="149"/>
    </location>
</feature>
<dbReference type="PROSITE" id="PS50911">
    <property type="entry name" value="CHAP"/>
    <property type="match status" value="1"/>
</dbReference>
<gene>
    <name evidence="4" type="ORF">Tam10B_1014</name>
</gene>
<dbReference type="Gene3D" id="3.90.1720.10">
    <property type="entry name" value="endopeptidase domain like (from Nostoc punctiforme)"/>
    <property type="match status" value="1"/>
</dbReference>
<dbReference type="Pfam" id="PF05257">
    <property type="entry name" value="CHAP"/>
    <property type="match status" value="1"/>
</dbReference>
<feature type="region of interest" description="Disordered" evidence="1">
    <location>
        <begin position="121"/>
        <end position="150"/>
    </location>
</feature>
<feature type="compositionally biased region" description="Low complexity" evidence="1">
    <location>
        <begin position="121"/>
        <end position="134"/>
    </location>
</feature>
<evidence type="ECO:0000313" key="4">
    <source>
        <dbReference type="EMBL" id="OXN00752.1"/>
    </source>
</evidence>
<dbReference type="OrthoDB" id="3240061at2"/>
<proteinExistence type="predicted"/>
<feature type="domain" description="Peptidase C51" evidence="3">
    <location>
        <begin position="194"/>
        <end position="321"/>
    </location>
</feature>
<evidence type="ECO:0000259" key="3">
    <source>
        <dbReference type="PROSITE" id="PS50911"/>
    </source>
</evidence>
<dbReference type="SUPFAM" id="SSF54001">
    <property type="entry name" value="Cysteine proteinases"/>
    <property type="match status" value="1"/>
</dbReference>
<accession>A0A229VYT4</accession>
<reference evidence="4 5" key="1">
    <citation type="submission" date="2017-05" db="EMBL/GenBank/DDBJ databases">
        <title>Bifidobacterium vansinderenii sp. nov.</title>
        <authorList>
            <person name="Lugli G.A."/>
            <person name="Duranti S."/>
            <person name="Mangifesta M."/>
        </authorList>
    </citation>
    <scope>NUCLEOTIDE SEQUENCE [LARGE SCALE GENOMIC DNA]</scope>
    <source>
        <strain evidence="4 5">Tam10B</strain>
    </source>
</reference>